<evidence type="ECO:0000256" key="1">
    <source>
        <dbReference type="SAM" id="MobiDB-lite"/>
    </source>
</evidence>
<dbReference type="AlphaFoldDB" id="A0A085M3Y3"/>
<evidence type="ECO:0000313" key="3">
    <source>
        <dbReference type="Proteomes" id="UP000030764"/>
    </source>
</evidence>
<gene>
    <name evidence="2" type="ORF">M513_07258</name>
</gene>
<accession>A0A085M3Y3</accession>
<dbReference type="EMBL" id="KL363234">
    <property type="protein sequence ID" value="KFD51929.1"/>
    <property type="molecule type" value="Genomic_DNA"/>
</dbReference>
<keyword evidence="3" id="KW-1185">Reference proteome</keyword>
<protein>
    <submittedName>
        <fullName evidence="2">Uncharacterized protein</fullName>
    </submittedName>
</protein>
<dbReference type="Proteomes" id="UP000030764">
    <property type="component" value="Unassembled WGS sequence"/>
</dbReference>
<evidence type="ECO:0000313" key="2">
    <source>
        <dbReference type="EMBL" id="KFD51929.1"/>
    </source>
</evidence>
<feature type="region of interest" description="Disordered" evidence="1">
    <location>
        <begin position="1"/>
        <end position="33"/>
    </location>
</feature>
<reference evidence="2 3" key="1">
    <citation type="journal article" date="2014" name="Nat. Genet.">
        <title>Genome and transcriptome of the porcine whipworm Trichuris suis.</title>
        <authorList>
            <person name="Jex A.R."/>
            <person name="Nejsum P."/>
            <person name="Schwarz E.M."/>
            <person name="Hu L."/>
            <person name="Young N.D."/>
            <person name="Hall R.S."/>
            <person name="Korhonen P.K."/>
            <person name="Liao S."/>
            <person name="Thamsborg S."/>
            <person name="Xia J."/>
            <person name="Xu P."/>
            <person name="Wang S."/>
            <person name="Scheerlinck J.P."/>
            <person name="Hofmann A."/>
            <person name="Sternberg P.W."/>
            <person name="Wang J."/>
            <person name="Gasser R.B."/>
        </authorList>
    </citation>
    <scope>NUCLEOTIDE SEQUENCE [LARGE SCALE GENOMIC DNA]</scope>
    <source>
        <strain evidence="2">DCEP-RM93M</strain>
    </source>
</reference>
<organism evidence="2 3">
    <name type="scientific">Trichuris suis</name>
    <name type="common">pig whipworm</name>
    <dbReference type="NCBI Taxonomy" id="68888"/>
    <lineage>
        <taxon>Eukaryota</taxon>
        <taxon>Metazoa</taxon>
        <taxon>Ecdysozoa</taxon>
        <taxon>Nematoda</taxon>
        <taxon>Enoplea</taxon>
        <taxon>Dorylaimia</taxon>
        <taxon>Trichinellida</taxon>
        <taxon>Trichuridae</taxon>
        <taxon>Trichuris</taxon>
    </lineage>
</organism>
<sequence length="134" mass="14637">MAPLNDTVPGWDMCASEPDANAPPGRKPGKHFTPKSRVVVGQKFLWCPTFAEYGLQLLDNVSTCMPPQWTPNCETRRPAVDETEIRPPSVVGDVHSYPLPDFLDAQTSASPLDGRRVNGLAGFTADDDLTYLPP</sequence>
<name>A0A085M3Y3_9BILA</name>
<proteinExistence type="predicted"/>